<dbReference type="Proteomes" id="UP000271974">
    <property type="component" value="Unassembled WGS sequence"/>
</dbReference>
<sequence>MQTGAVSGNDLGSVQSTQSVYSAILSEVEALFGCLWYRYDRFNKWRKARYKITLSNQLDLAKSVQPCRGMGSGVRLSIKPIPPMEQSCQAVIIASAGTGSSTTESLWGSILTRAVASRQKSSASCVPVMGSTNPGQLSTTPRGNRKCERFNRSMTGLLSTVNQHEKHHWPKHLAELTFCYNSTPNSTTGQSPYCLLFGREATLPLDVYLGRPLPPPTTSAGEYLKLHIERLNQARQRARERVDYMIVGPHVRPNQSSAHGLVTWFCSGSIHWGGTRSRTSTWPPPVKPSAFPVKAVVTSPLEIQAGKGCACLSRS</sequence>
<organism evidence="2 3">
    <name type="scientific">Elysia chlorotica</name>
    <name type="common">Eastern emerald elysia</name>
    <name type="synonym">Sea slug</name>
    <dbReference type="NCBI Taxonomy" id="188477"/>
    <lineage>
        <taxon>Eukaryota</taxon>
        <taxon>Metazoa</taxon>
        <taxon>Spiralia</taxon>
        <taxon>Lophotrochozoa</taxon>
        <taxon>Mollusca</taxon>
        <taxon>Gastropoda</taxon>
        <taxon>Heterobranchia</taxon>
        <taxon>Euthyneura</taxon>
        <taxon>Panpulmonata</taxon>
        <taxon>Sacoglossa</taxon>
        <taxon>Placobranchoidea</taxon>
        <taxon>Plakobranchidae</taxon>
        <taxon>Elysia</taxon>
    </lineage>
</organism>
<name>A0A433TG11_ELYCH</name>
<accession>A0A433TG11</accession>
<dbReference type="InterPro" id="IPR050951">
    <property type="entry name" value="Retrovirus_Pol_polyprotein"/>
</dbReference>
<keyword evidence="3" id="KW-1185">Reference proteome</keyword>
<protein>
    <recommendedName>
        <fullName evidence="4">Integrase catalytic domain-containing protein</fullName>
    </recommendedName>
</protein>
<comment type="caution">
    <text evidence="2">The sequence shown here is derived from an EMBL/GenBank/DDBJ whole genome shotgun (WGS) entry which is preliminary data.</text>
</comment>
<dbReference type="OrthoDB" id="427129at2759"/>
<dbReference type="InterPro" id="IPR012337">
    <property type="entry name" value="RNaseH-like_sf"/>
</dbReference>
<dbReference type="Gene3D" id="3.30.420.10">
    <property type="entry name" value="Ribonuclease H-like superfamily/Ribonuclease H"/>
    <property type="match status" value="1"/>
</dbReference>
<dbReference type="PANTHER" id="PTHR37984">
    <property type="entry name" value="PROTEIN CBG26694"/>
    <property type="match status" value="1"/>
</dbReference>
<dbReference type="AlphaFoldDB" id="A0A433TG11"/>
<dbReference type="EMBL" id="RQTK01000386">
    <property type="protein sequence ID" value="RUS80527.1"/>
    <property type="molecule type" value="Genomic_DNA"/>
</dbReference>
<dbReference type="PANTHER" id="PTHR37984:SF15">
    <property type="entry name" value="INTEGRASE CATALYTIC DOMAIN-CONTAINING PROTEIN"/>
    <property type="match status" value="1"/>
</dbReference>
<dbReference type="InterPro" id="IPR036397">
    <property type="entry name" value="RNaseH_sf"/>
</dbReference>
<evidence type="ECO:0000313" key="2">
    <source>
        <dbReference type="EMBL" id="RUS80527.1"/>
    </source>
</evidence>
<evidence type="ECO:0008006" key="4">
    <source>
        <dbReference type="Google" id="ProtNLM"/>
    </source>
</evidence>
<evidence type="ECO:0000256" key="1">
    <source>
        <dbReference type="SAM" id="MobiDB-lite"/>
    </source>
</evidence>
<feature type="compositionally biased region" description="Polar residues" evidence="1">
    <location>
        <begin position="126"/>
        <end position="142"/>
    </location>
</feature>
<dbReference type="STRING" id="188477.A0A433TG11"/>
<dbReference type="GO" id="GO:0003676">
    <property type="term" value="F:nucleic acid binding"/>
    <property type="evidence" value="ECO:0007669"/>
    <property type="project" value="InterPro"/>
</dbReference>
<gene>
    <name evidence="2" type="ORF">EGW08_011711</name>
</gene>
<dbReference type="SUPFAM" id="SSF53098">
    <property type="entry name" value="Ribonuclease H-like"/>
    <property type="match status" value="1"/>
</dbReference>
<reference evidence="2 3" key="1">
    <citation type="submission" date="2019-01" db="EMBL/GenBank/DDBJ databases">
        <title>A draft genome assembly of the solar-powered sea slug Elysia chlorotica.</title>
        <authorList>
            <person name="Cai H."/>
            <person name="Li Q."/>
            <person name="Fang X."/>
            <person name="Li J."/>
            <person name="Curtis N.E."/>
            <person name="Altenburger A."/>
            <person name="Shibata T."/>
            <person name="Feng M."/>
            <person name="Maeda T."/>
            <person name="Schwartz J.A."/>
            <person name="Shigenobu S."/>
            <person name="Lundholm N."/>
            <person name="Nishiyama T."/>
            <person name="Yang H."/>
            <person name="Hasebe M."/>
            <person name="Li S."/>
            <person name="Pierce S.K."/>
            <person name="Wang J."/>
        </authorList>
    </citation>
    <scope>NUCLEOTIDE SEQUENCE [LARGE SCALE GENOMIC DNA]</scope>
    <source>
        <strain evidence="2">EC2010</strain>
        <tissue evidence="2">Whole organism of an adult</tissue>
    </source>
</reference>
<feature type="region of interest" description="Disordered" evidence="1">
    <location>
        <begin position="126"/>
        <end position="145"/>
    </location>
</feature>
<evidence type="ECO:0000313" key="3">
    <source>
        <dbReference type="Proteomes" id="UP000271974"/>
    </source>
</evidence>
<proteinExistence type="predicted"/>